<sequence>METFFWGCFITGILFTIVTLLFGEVLSGWADTLAGHPIAFLQPVVWVGGVTAFGGTGILLLKYSPLGGFLSLVVAGILAVFLSALLWFLYVKPVQRSENSTGFSMKELVGRIGEVVVPIPDRGYGEVMIKVGSGITNQIAAGFEGTAIADGERVVVVEVKEQVLFVTLLEERTHTFVDGKGNTST</sequence>
<keyword evidence="3" id="KW-0378">Hydrolase</keyword>
<gene>
    <name evidence="3" type="ORF">J2Z66_000893</name>
</gene>
<dbReference type="InterPro" id="IPR058653">
    <property type="entry name" value="NfeD2_TM"/>
</dbReference>
<comment type="caution">
    <text evidence="3">The sequence shown here is derived from an EMBL/GenBank/DDBJ whole genome shotgun (WGS) entry which is preliminary data.</text>
</comment>
<keyword evidence="1" id="KW-0812">Transmembrane</keyword>
<keyword evidence="1" id="KW-1133">Transmembrane helix</keyword>
<feature type="transmembrane region" description="Helical" evidence="1">
    <location>
        <begin position="40"/>
        <end position="61"/>
    </location>
</feature>
<reference evidence="3 4" key="1">
    <citation type="submission" date="2021-03" db="EMBL/GenBank/DDBJ databases">
        <title>Genomic Encyclopedia of Type Strains, Phase IV (KMG-IV): sequencing the most valuable type-strain genomes for metagenomic binning, comparative biology and taxonomic classification.</title>
        <authorList>
            <person name="Goeker M."/>
        </authorList>
    </citation>
    <scope>NUCLEOTIDE SEQUENCE [LARGE SCALE GENOMIC DNA]</scope>
    <source>
        <strain evidence="3 4">DSM 26048</strain>
    </source>
</reference>
<proteinExistence type="predicted"/>
<keyword evidence="3" id="KW-0645">Protease</keyword>
<dbReference type="Proteomes" id="UP001519287">
    <property type="component" value="Unassembled WGS sequence"/>
</dbReference>
<dbReference type="GO" id="GO:0006508">
    <property type="term" value="P:proteolysis"/>
    <property type="evidence" value="ECO:0007669"/>
    <property type="project" value="UniProtKB-KW"/>
</dbReference>
<accession>A0ABS4IP06</accession>
<dbReference type="RefSeq" id="WP_209970121.1">
    <property type="nucleotide sequence ID" value="NZ_JAGGLB010000002.1"/>
</dbReference>
<dbReference type="EMBL" id="JAGGLB010000002">
    <property type="protein sequence ID" value="MBP1989298.1"/>
    <property type="molecule type" value="Genomic_DNA"/>
</dbReference>
<feature type="transmembrane region" description="Helical" evidence="1">
    <location>
        <begin position="68"/>
        <end position="90"/>
    </location>
</feature>
<evidence type="ECO:0000259" key="2">
    <source>
        <dbReference type="Pfam" id="PF25842"/>
    </source>
</evidence>
<feature type="domain" description="Membrane protein NfeD2 N-terminal transmembrane" evidence="2">
    <location>
        <begin position="1"/>
        <end position="99"/>
    </location>
</feature>
<organism evidence="3 4">
    <name type="scientific">Paenibacillus eucommiae</name>
    <dbReference type="NCBI Taxonomy" id="1355755"/>
    <lineage>
        <taxon>Bacteria</taxon>
        <taxon>Bacillati</taxon>
        <taxon>Bacillota</taxon>
        <taxon>Bacilli</taxon>
        <taxon>Bacillales</taxon>
        <taxon>Paenibacillaceae</taxon>
        <taxon>Paenibacillus</taxon>
    </lineage>
</organism>
<evidence type="ECO:0000313" key="3">
    <source>
        <dbReference type="EMBL" id="MBP1989298.1"/>
    </source>
</evidence>
<evidence type="ECO:0000313" key="4">
    <source>
        <dbReference type="Proteomes" id="UP001519287"/>
    </source>
</evidence>
<name>A0ABS4IP06_9BACL</name>
<dbReference type="InterPro" id="IPR012340">
    <property type="entry name" value="NA-bd_OB-fold"/>
</dbReference>
<protein>
    <submittedName>
        <fullName evidence="3">Membrane-bound ClpP family serine protease</fullName>
    </submittedName>
</protein>
<dbReference type="Pfam" id="PF25842">
    <property type="entry name" value="NfeD_TM"/>
    <property type="match status" value="1"/>
</dbReference>
<evidence type="ECO:0000256" key="1">
    <source>
        <dbReference type="SAM" id="Phobius"/>
    </source>
</evidence>
<keyword evidence="4" id="KW-1185">Reference proteome</keyword>
<keyword evidence="1" id="KW-0472">Membrane</keyword>
<dbReference type="Gene3D" id="2.40.50.140">
    <property type="entry name" value="Nucleic acid-binding proteins"/>
    <property type="match status" value="1"/>
</dbReference>
<dbReference type="GO" id="GO:0008233">
    <property type="term" value="F:peptidase activity"/>
    <property type="evidence" value="ECO:0007669"/>
    <property type="project" value="UniProtKB-KW"/>
</dbReference>